<name>A0A834NXD0_VESPE</name>
<gene>
    <name evidence="1" type="ORF">H0235_010496</name>
</gene>
<reference evidence="1" key="1">
    <citation type="journal article" date="2020" name="G3 (Bethesda)">
        <title>High-Quality Assemblies for Three Invasive Social Wasps from the &lt;i&gt;Vespula&lt;/i&gt; Genus.</title>
        <authorList>
            <person name="Harrop T.W.R."/>
            <person name="Guhlin J."/>
            <person name="McLaughlin G.M."/>
            <person name="Permina E."/>
            <person name="Stockwell P."/>
            <person name="Gilligan J."/>
            <person name="Le Lec M.F."/>
            <person name="Gruber M.A.M."/>
            <person name="Quinn O."/>
            <person name="Lovegrove M."/>
            <person name="Duncan E.J."/>
            <person name="Remnant E.J."/>
            <person name="Van Eeckhoven J."/>
            <person name="Graham B."/>
            <person name="Knapp R.A."/>
            <person name="Langford K.W."/>
            <person name="Kronenberg Z."/>
            <person name="Press M.O."/>
            <person name="Eacker S.M."/>
            <person name="Wilson-Rankin E.E."/>
            <person name="Purcell J."/>
            <person name="Lester P.J."/>
            <person name="Dearden P.K."/>
        </authorList>
    </citation>
    <scope>NUCLEOTIDE SEQUENCE</scope>
    <source>
        <strain evidence="1">Volc-1</strain>
    </source>
</reference>
<evidence type="ECO:0000313" key="2">
    <source>
        <dbReference type="Proteomes" id="UP000600918"/>
    </source>
</evidence>
<dbReference type="EMBL" id="JACSDY010000009">
    <property type="protein sequence ID" value="KAF7420199.1"/>
    <property type="molecule type" value="Genomic_DNA"/>
</dbReference>
<evidence type="ECO:0000313" key="1">
    <source>
        <dbReference type="EMBL" id="KAF7420199.1"/>
    </source>
</evidence>
<comment type="caution">
    <text evidence="1">The sequence shown here is derived from an EMBL/GenBank/DDBJ whole genome shotgun (WGS) entry which is preliminary data.</text>
</comment>
<sequence>MVATAFGKRKEEPTARFDAVPGNCIGGVKKGVALAFFEPPIETNEEEEGRGWSRTDNRIRIAGRAADGELDICRAFELSSILNASHSEDGGLIVDFFAYTFADENMNVADPMQSSCVKSQSDGS</sequence>
<keyword evidence="2" id="KW-1185">Reference proteome</keyword>
<organism evidence="1 2">
    <name type="scientific">Vespula pensylvanica</name>
    <name type="common">Western yellow jacket</name>
    <name type="synonym">Wasp</name>
    <dbReference type="NCBI Taxonomy" id="30213"/>
    <lineage>
        <taxon>Eukaryota</taxon>
        <taxon>Metazoa</taxon>
        <taxon>Ecdysozoa</taxon>
        <taxon>Arthropoda</taxon>
        <taxon>Hexapoda</taxon>
        <taxon>Insecta</taxon>
        <taxon>Pterygota</taxon>
        <taxon>Neoptera</taxon>
        <taxon>Endopterygota</taxon>
        <taxon>Hymenoptera</taxon>
        <taxon>Apocrita</taxon>
        <taxon>Aculeata</taxon>
        <taxon>Vespoidea</taxon>
        <taxon>Vespidae</taxon>
        <taxon>Vespinae</taxon>
        <taxon>Vespula</taxon>
    </lineage>
</organism>
<proteinExistence type="predicted"/>
<accession>A0A834NXD0</accession>
<dbReference type="AlphaFoldDB" id="A0A834NXD0"/>
<dbReference type="Proteomes" id="UP000600918">
    <property type="component" value="Unassembled WGS sequence"/>
</dbReference>
<protein>
    <submittedName>
        <fullName evidence="1">Uncharacterized protein</fullName>
    </submittedName>
</protein>